<sequence>MKKIDLNTLTLSAFISMTMIAHPVMAQVDLGDTSGDGDTSWSGYLVDGLTGILDGLVTIGAVVLGIGLCAWGIVGAINGKLDPMQALTRVVGGVVAVAAPFIGPALLNFINS</sequence>
<dbReference type="RefSeq" id="WP_063089299.1">
    <property type="nucleotide sequence ID" value="NZ_JPWI01000002.1"/>
</dbReference>
<evidence type="ECO:0000313" key="4">
    <source>
        <dbReference type="Proteomes" id="UP000252255"/>
    </source>
</evidence>
<keyword evidence="1" id="KW-0812">Transmembrane</keyword>
<keyword evidence="1" id="KW-1133">Transmembrane helix</keyword>
<comment type="caution">
    <text evidence="3">The sequence shown here is derived from an EMBL/GenBank/DDBJ whole genome shotgun (WGS) entry which is preliminary data.</text>
</comment>
<protein>
    <recommendedName>
        <fullName evidence="5">Conjugal transfer protein TrbC</fullName>
    </recommendedName>
</protein>
<dbReference type="EMBL" id="JPWI01000002">
    <property type="protein sequence ID" value="RCK47761.1"/>
    <property type="molecule type" value="Genomic_DNA"/>
</dbReference>
<feature type="chain" id="PRO_5017041301" description="Conjugal transfer protein TrbC" evidence="2">
    <location>
        <begin position="27"/>
        <end position="112"/>
    </location>
</feature>
<evidence type="ECO:0000256" key="1">
    <source>
        <dbReference type="SAM" id="Phobius"/>
    </source>
</evidence>
<gene>
    <name evidence="3" type="ORF">TH30_04700</name>
</gene>
<dbReference type="AlphaFoldDB" id="A0A367X4T2"/>
<proteinExistence type="predicted"/>
<feature type="transmembrane region" description="Helical" evidence="1">
    <location>
        <begin position="50"/>
        <end position="74"/>
    </location>
</feature>
<name>A0A367X4T2_9PROT</name>
<reference evidence="3 4" key="1">
    <citation type="submission" date="2014-07" db="EMBL/GenBank/DDBJ databases">
        <title>Draft genome sequence of Thalassospira profundimaris PR54-5.</title>
        <authorList>
            <person name="Lai Q."/>
            <person name="Shao Z."/>
        </authorList>
    </citation>
    <scope>NUCLEOTIDE SEQUENCE [LARGE SCALE GENOMIC DNA]</scope>
    <source>
        <strain evidence="3 4">PR54-5</strain>
    </source>
</reference>
<dbReference type="Proteomes" id="UP000252255">
    <property type="component" value="Unassembled WGS sequence"/>
</dbReference>
<evidence type="ECO:0000313" key="3">
    <source>
        <dbReference type="EMBL" id="RCK47761.1"/>
    </source>
</evidence>
<dbReference type="OrthoDB" id="9905975at2"/>
<keyword evidence="1" id="KW-0472">Membrane</keyword>
<evidence type="ECO:0000256" key="2">
    <source>
        <dbReference type="SAM" id="SignalP"/>
    </source>
</evidence>
<feature type="transmembrane region" description="Helical" evidence="1">
    <location>
        <begin position="86"/>
        <end position="110"/>
    </location>
</feature>
<accession>A0A367X4T2</accession>
<organism evidence="3 4">
    <name type="scientific">Thalassospira profundimaris</name>
    <dbReference type="NCBI Taxonomy" id="502049"/>
    <lineage>
        <taxon>Bacteria</taxon>
        <taxon>Pseudomonadati</taxon>
        <taxon>Pseudomonadota</taxon>
        <taxon>Alphaproteobacteria</taxon>
        <taxon>Rhodospirillales</taxon>
        <taxon>Thalassospiraceae</taxon>
        <taxon>Thalassospira</taxon>
    </lineage>
</organism>
<keyword evidence="2" id="KW-0732">Signal</keyword>
<evidence type="ECO:0008006" key="5">
    <source>
        <dbReference type="Google" id="ProtNLM"/>
    </source>
</evidence>
<feature type="signal peptide" evidence="2">
    <location>
        <begin position="1"/>
        <end position="26"/>
    </location>
</feature>